<evidence type="ECO:0000313" key="6">
    <source>
        <dbReference type="Proteomes" id="UP000001304"/>
    </source>
</evidence>
<keyword evidence="2" id="KW-0547">Nucleotide-binding</keyword>
<evidence type="ECO:0000256" key="4">
    <source>
        <dbReference type="ARBA" id="ARBA00023134"/>
    </source>
</evidence>
<dbReference type="STRING" id="583356.Igag_0249"/>
<protein>
    <recommendedName>
        <fullName evidence="7">GTPase</fullName>
    </recommendedName>
</protein>
<comment type="similarity">
    <text evidence="1">Belongs to the GPN-loop GTPase family.</text>
</comment>
<dbReference type="SUPFAM" id="SSF52540">
    <property type="entry name" value="P-loop containing nucleoside triphosphate hydrolases"/>
    <property type="match status" value="1"/>
</dbReference>
<dbReference type="EMBL" id="CP002098">
    <property type="protein sequence ID" value="ADM27098.1"/>
    <property type="molecule type" value="Genomic_DNA"/>
</dbReference>
<dbReference type="PANTHER" id="PTHR21231:SF8">
    <property type="entry name" value="GPN-LOOP GTPASE 1"/>
    <property type="match status" value="1"/>
</dbReference>
<evidence type="ECO:0000256" key="2">
    <source>
        <dbReference type="ARBA" id="ARBA00022741"/>
    </source>
</evidence>
<dbReference type="AlphaFoldDB" id="E0SQM4"/>
<evidence type="ECO:0008006" key="7">
    <source>
        <dbReference type="Google" id="ProtNLM"/>
    </source>
</evidence>
<proteinExistence type="inferred from homology"/>
<keyword evidence="3" id="KW-0378">Hydrolase</keyword>
<keyword evidence="4" id="KW-0342">GTP-binding</keyword>
<dbReference type="HOGENOM" id="CLU_037460_3_0_2"/>
<dbReference type="BioCyc" id="IAGG583356:GHAH-261-MONOMER"/>
<name>E0SQM4_IGNAA</name>
<dbReference type="InterPro" id="IPR004130">
    <property type="entry name" value="Gpn"/>
</dbReference>
<dbReference type="Pfam" id="PF03029">
    <property type="entry name" value="ATP_bind_1"/>
    <property type="match status" value="1"/>
</dbReference>
<dbReference type="InterPro" id="IPR027417">
    <property type="entry name" value="P-loop_NTPase"/>
</dbReference>
<gene>
    <name evidence="5" type="ordered locus">Igag_0249</name>
</gene>
<dbReference type="GO" id="GO:0003924">
    <property type="term" value="F:GTPase activity"/>
    <property type="evidence" value="ECO:0007669"/>
    <property type="project" value="TreeGrafter"/>
</dbReference>
<dbReference type="Gene3D" id="3.40.50.300">
    <property type="entry name" value="P-loop containing nucleotide triphosphate hydrolases"/>
    <property type="match status" value="1"/>
</dbReference>
<dbReference type="PANTHER" id="PTHR21231">
    <property type="entry name" value="XPA-BINDING PROTEIN 1-RELATED"/>
    <property type="match status" value="1"/>
</dbReference>
<dbReference type="KEGG" id="iag:Igag_0249"/>
<sequence length="252" mass="28399">MVAIIIFLGPAGSGKSSLTSSYSRWLREFLGARIFIVNLDPATEFIPYKPDLDIRDLIDIHRISKEFGLGPNGVLVKAMDIIANEMIYIFEDLKYIDTDFILIDTPGQMEVFIFRDIAIKLVNELKKLSNNVVAVFVLDADVIKRYEDYAFISIMSTALQARMGIDVVPVINKIDLVQSLLIVGDTISDIDIVIENIRNKGLYGEMLSNILNIIWQYAKATRVPRVSAKEFIGIEELHRIIHELTCSCGDLT</sequence>
<dbReference type="GO" id="GO:0005525">
    <property type="term" value="F:GTP binding"/>
    <property type="evidence" value="ECO:0007669"/>
    <property type="project" value="UniProtKB-KW"/>
</dbReference>
<evidence type="ECO:0000256" key="1">
    <source>
        <dbReference type="ARBA" id="ARBA00005290"/>
    </source>
</evidence>
<evidence type="ECO:0000313" key="5">
    <source>
        <dbReference type="EMBL" id="ADM27098.1"/>
    </source>
</evidence>
<reference evidence="5 6" key="1">
    <citation type="journal article" date="2010" name="Stand. Genomic Sci.">
        <title>Complete genome sequence of Ignisphaera aggregans type strain (AQ1.S1).</title>
        <authorList>
            <person name="Goker M."/>
            <person name="Held B."/>
            <person name="Lapidus A."/>
            <person name="Nolan M."/>
            <person name="Spring S."/>
            <person name="Yasawong M."/>
            <person name="Lucas S."/>
            <person name="Glavina Del Rio T."/>
            <person name="Tice H."/>
            <person name="Cheng J.F."/>
            <person name="Goodwin L."/>
            <person name="Tapia R."/>
            <person name="Pitluck S."/>
            <person name="Liolios K."/>
            <person name="Ivanova N."/>
            <person name="Mavromatis K."/>
            <person name="Mikhailova N."/>
            <person name="Pati A."/>
            <person name="Chen A."/>
            <person name="Palaniappan K."/>
            <person name="Brambilla E."/>
            <person name="Land M."/>
            <person name="Hauser L."/>
            <person name="Chang Y.J."/>
            <person name="Jeffries C.D."/>
            <person name="Brettin T."/>
            <person name="Detter J.C."/>
            <person name="Han C."/>
            <person name="Rohde M."/>
            <person name="Sikorski J."/>
            <person name="Woyke T."/>
            <person name="Bristow J."/>
            <person name="Eisen J.A."/>
            <person name="Markowitz V."/>
            <person name="Hugenholtz P."/>
            <person name="Kyrpides N.C."/>
            <person name="Klenk H.P."/>
        </authorList>
    </citation>
    <scope>NUCLEOTIDE SEQUENCE [LARGE SCALE GENOMIC DNA]</scope>
    <source>
        <strain evidence="6">DSM 17230 / JCM 13409 / AQ1.S1</strain>
    </source>
</reference>
<organism evidence="5 6">
    <name type="scientific">Ignisphaera aggregans (strain DSM 17230 / JCM 13409 / AQ1.S1)</name>
    <dbReference type="NCBI Taxonomy" id="583356"/>
    <lineage>
        <taxon>Archaea</taxon>
        <taxon>Thermoproteota</taxon>
        <taxon>Thermoprotei</taxon>
        <taxon>Desulfurococcales</taxon>
        <taxon>Desulfurococcaceae</taxon>
        <taxon>Ignisphaera</taxon>
    </lineage>
</organism>
<evidence type="ECO:0000256" key="3">
    <source>
        <dbReference type="ARBA" id="ARBA00022801"/>
    </source>
</evidence>
<accession>E0SQM4</accession>
<dbReference type="Proteomes" id="UP000001304">
    <property type="component" value="Chromosome"/>
</dbReference>
<keyword evidence="6" id="KW-1185">Reference proteome</keyword>